<keyword evidence="5 9" id="KW-0812">Transmembrane</keyword>
<dbReference type="InterPro" id="IPR035906">
    <property type="entry name" value="MetI-like_sf"/>
</dbReference>
<dbReference type="GO" id="GO:0006865">
    <property type="term" value="P:amino acid transport"/>
    <property type="evidence" value="ECO:0007669"/>
    <property type="project" value="UniProtKB-KW"/>
</dbReference>
<dbReference type="InterPro" id="IPR000515">
    <property type="entry name" value="MetI-like"/>
</dbReference>
<protein>
    <submittedName>
        <fullName evidence="11">Amino acid ABC transporter permease</fullName>
    </submittedName>
</protein>
<sequence length="264" mass="28934">MNALPTSFFGWVGFILEKYGTLFLSGVGITLLVAITGTVIGFAIGLLVAILRTIPVAPRAPWYRRLPLRALSALLNVYIEVFRGTPMIVQAMVIYYGCMYMGLRMPVLVAAVLIVSINTGAYMAEIVRGGIISVDKGQKEAACAIGMTHWQSMVHVVLPQAVRNIMPSIGNEFVVNIKDSSVLNVISVNELFFMSKSAAGTYLRYFEVFFITACIYLALTFTITRLLRVLERKMDGNTNYIIYGSQSDSKAAIVVPKEGGVPND</sequence>
<keyword evidence="4" id="KW-1003">Cell membrane</keyword>
<comment type="similarity">
    <text evidence="2">Belongs to the binding-protein-dependent transport system permease family. HisMQ subfamily.</text>
</comment>
<evidence type="ECO:0000256" key="4">
    <source>
        <dbReference type="ARBA" id="ARBA00022475"/>
    </source>
</evidence>
<evidence type="ECO:0000313" key="11">
    <source>
        <dbReference type="EMBL" id="HIQ71802.1"/>
    </source>
</evidence>
<dbReference type="SUPFAM" id="SSF161098">
    <property type="entry name" value="MetI-like"/>
    <property type="match status" value="1"/>
</dbReference>
<dbReference type="AlphaFoldDB" id="A0A9D0Z9U5"/>
<evidence type="ECO:0000256" key="6">
    <source>
        <dbReference type="ARBA" id="ARBA00022970"/>
    </source>
</evidence>
<dbReference type="NCBIfam" id="TIGR01726">
    <property type="entry name" value="HEQRo_perm_3TM"/>
    <property type="match status" value="1"/>
</dbReference>
<dbReference type="EMBL" id="DVFJ01000019">
    <property type="protein sequence ID" value="HIQ71802.1"/>
    <property type="molecule type" value="Genomic_DNA"/>
</dbReference>
<evidence type="ECO:0000256" key="7">
    <source>
        <dbReference type="ARBA" id="ARBA00022989"/>
    </source>
</evidence>
<dbReference type="FunFam" id="1.10.3720.10:FF:000033">
    <property type="entry name" value="Polar amino acid ABC transporter permease"/>
    <property type="match status" value="1"/>
</dbReference>
<proteinExistence type="inferred from homology"/>
<evidence type="ECO:0000256" key="9">
    <source>
        <dbReference type="RuleBase" id="RU363032"/>
    </source>
</evidence>
<evidence type="ECO:0000256" key="3">
    <source>
        <dbReference type="ARBA" id="ARBA00022448"/>
    </source>
</evidence>
<dbReference type="PROSITE" id="PS50928">
    <property type="entry name" value="ABC_TM1"/>
    <property type="match status" value="1"/>
</dbReference>
<dbReference type="PANTHER" id="PTHR30614:SF20">
    <property type="entry name" value="GLUTAMINE TRANSPORT SYSTEM PERMEASE PROTEIN GLNP"/>
    <property type="match status" value="1"/>
</dbReference>
<name>A0A9D0Z9U5_9FIRM</name>
<keyword evidence="7 9" id="KW-1133">Transmembrane helix</keyword>
<gene>
    <name evidence="11" type="ORF">IAB73_06325</name>
</gene>
<keyword evidence="6" id="KW-0029">Amino-acid transport</keyword>
<evidence type="ECO:0000256" key="5">
    <source>
        <dbReference type="ARBA" id="ARBA00022692"/>
    </source>
</evidence>
<keyword evidence="3 9" id="KW-0813">Transport</keyword>
<feature type="transmembrane region" description="Helical" evidence="9">
    <location>
        <begin position="202"/>
        <end position="224"/>
    </location>
</feature>
<reference evidence="11" key="2">
    <citation type="journal article" date="2021" name="PeerJ">
        <title>Extensive microbial diversity within the chicken gut microbiome revealed by metagenomics and culture.</title>
        <authorList>
            <person name="Gilroy R."/>
            <person name="Ravi A."/>
            <person name="Getino M."/>
            <person name="Pursley I."/>
            <person name="Horton D.L."/>
            <person name="Alikhan N.F."/>
            <person name="Baker D."/>
            <person name="Gharbi K."/>
            <person name="Hall N."/>
            <person name="Watson M."/>
            <person name="Adriaenssens E.M."/>
            <person name="Foster-Nyarko E."/>
            <person name="Jarju S."/>
            <person name="Secka A."/>
            <person name="Antonio M."/>
            <person name="Oren A."/>
            <person name="Chaudhuri R.R."/>
            <person name="La Ragione R."/>
            <person name="Hildebrand F."/>
            <person name="Pallen M.J."/>
        </authorList>
    </citation>
    <scope>NUCLEOTIDE SEQUENCE</scope>
    <source>
        <strain evidence="11">ChiSxjej2B14-6234</strain>
    </source>
</reference>
<dbReference type="Proteomes" id="UP000886887">
    <property type="component" value="Unassembled WGS sequence"/>
</dbReference>
<dbReference type="PANTHER" id="PTHR30614">
    <property type="entry name" value="MEMBRANE COMPONENT OF AMINO ACID ABC TRANSPORTER"/>
    <property type="match status" value="1"/>
</dbReference>
<dbReference type="GO" id="GO:0043190">
    <property type="term" value="C:ATP-binding cassette (ABC) transporter complex"/>
    <property type="evidence" value="ECO:0007669"/>
    <property type="project" value="InterPro"/>
</dbReference>
<dbReference type="GO" id="GO:0022857">
    <property type="term" value="F:transmembrane transporter activity"/>
    <property type="evidence" value="ECO:0007669"/>
    <property type="project" value="InterPro"/>
</dbReference>
<dbReference type="Gene3D" id="1.10.3720.10">
    <property type="entry name" value="MetI-like"/>
    <property type="match status" value="1"/>
</dbReference>
<comment type="caution">
    <text evidence="11">The sequence shown here is derived from an EMBL/GenBank/DDBJ whole genome shotgun (WGS) entry which is preliminary data.</text>
</comment>
<evidence type="ECO:0000256" key="2">
    <source>
        <dbReference type="ARBA" id="ARBA00010072"/>
    </source>
</evidence>
<dbReference type="InterPro" id="IPR043429">
    <property type="entry name" value="ArtM/GltK/GlnP/TcyL/YhdX-like"/>
</dbReference>
<evidence type="ECO:0000256" key="8">
    <source>
        <dbReference type="ARBA" id="ARBA00023136"/>
    </source>
</evidence>
<dbReference type="InterPro" id="IPR010065">
    <property type="entry name" value="AA_ABC_transptr_permease_3TM"/>
</dbReference>
<organism evidence="11 12">
    <name type="scientific">Candidatus Onthenecus intestinigallinarum</name>
    <dbReference type="NCBI Taxonomy" id="2840875"/>
    <lineage>
        <taxon>Bacteria</taxon>
        <taxon>Bacillati</taxon>
        <taxon>Bacillota</taxon>
        <taxon>Clostridia</taxon>
        <taxon>Eubacteriales</taxon>
        <taxon>Candidatus Onthenecus</taxon>
    </lineage>
</organism>
<feature type="transmembrane region" description="Helical" evidence="9">
    <location>
        <begin position="20"/>
        <end position="51"/>
    </location>
</feature>
<dbReference type="CDD" id="cd06261">
    <property type="entry name" value="TM_PBP2"/>
    <property type="match status" value="1"/>
</dbReference>
<dbReference type="Pfam" id="PF00528">
    <property type="entry name" value="BPD_transp_1"/>
    <property type="match status" value="1"/>
</dbReference>
<accession>A0A9D0Z9U5</accession>
<feature type="domain" description="ABC transmembrane type-1" evidence="10">
    <location>
        <begin position="27"/>
        <end position="227"/>
    </location>
</feature>
<keyword evidence="8 9" id="KW-0472">Membrane</keyword>
<comment type="subcellular location">
    <subcellularLocation>
        <location evidence="1 9">Cell membrane</location>
        <topology evidence="1 9">Multi-pass membrane protein</topology>
    </subcellularLocation>
</comment>
<evidence type="ECO:0000313" key="12">
    <source>
        <dbReference type="Proteomes" id="UP000886887"/>
    </source>
</evidence>
<evidence type="ECO:0000259" key="10">
    <source>
        <dbReference type="PROSITE" id="PS50928"/>
    </source>
</evidence>
<evidence type="ECO:0000256" key="1">
    <source>
        <dbReference type="ARBA" id="ARBA00004651"/>
    </source>
</evidence>
<reference evidence="11" key="1">
    <citation type="submission" date="2020-10" db="EMBL/GenBank/DDBJ databases">
        <authorList>
            <person name="Gilroy R."/>
        </authorList>
    </citation>
    <scope>NUCLEOTIDE SEQUENCE</scope>
    <source>
        <strain evidence="11">ChiSxjej2B14-6234</strain>
    </source>
</reference>